<name>A0A7C2K0P9_9PLAN</name>
<dbReference type="AlphaFoldDB" id="A0A7C2K0P9"/>
<reference evidence="1" key="1">
    <citation type="journal article" date="2020" name="mSystems">
        <title>Genome- and Community-Level Interaction Insights into Carbon Utilization and Element Cycling Functions of Hydrothermarchaeota in Hydrothermal Sediment.</title>
        <authorList>
            <person name="Zhou Z."/>
            <person name="Liu Y."/>
            <person name="Xu W."/>
            <person name="Pan J."/>
            <person name="Luo Z.H."/>
            <person name="Li M."/>
        </authorList>
    </citation>
    <scope>NUCLEOTIDE SEQUENCE [LARGE SCALE GENOMIC DNA]</scope>
    <source>
        <strain evidence="1">SpSt-339</strain>
    </source>
</reference>
<gene>
    <name evidence="1" type="ORF">ENQ76_14690</name>
</gene>
<evidence type="ECO:0000313" key="1">
    <source>
        <dbReference type="EMBL" id="HEN16705.1"/>
    </source>
</evidence>
<protein>
    <submittedName>
        <fullName evidence="1">Uncharacterized protein</fullName>
    </submittedName>
</protein>
<accession>A0A7C2K0P9</accession>
<dbReference type="EMBL" id="DSOK01000404">
    <property type="protein sequence ID" value="HEN16705.1"/>
    <property type="molecule type" value="Genomic_DNA"/>
</dbReference>
<organism evidence="1">
    <name type="scientific">Schlesneria paludicola</name>
    <dbReference type="NCBI Taxonomy" id="360056"/>
    <lineage>
        <taxon>Bacteria</taxon>
        <taxon>Pseudomonadati</taxon>
        <taxon>Planctomycetota</taxon>
        <taxon>Planctomycetia</taxon>
        <taxon>Planctomycetales</taxon>
        <taxon>Planctomycetaceae</taxon>
        <taxon>Schlesneria</taxon>
    </lineage>
</organism>
<comment type="caution">
    <text evidence="1">The sequence shown here is derived from an EMBL/GenBank/DDBJ whole genome shotgun (WGS) entry which is preliminary data.</text>
</comment>
<proteinExistence type="predicted"/>
<sequence length="236" mass="26458">MLAILLGFAGPALAQPRHSEIHIPAVASGEEIASQPNLWVMDVYFKPLRMIVVDLTDPKTGEKKPQYVWYLAYRAVNRPLPKITQENPPVNELDPPVLPPKFVPEFTLVTTSTPQPQVYEDRVLPEALAVIRKRERLPLQNSVSAVQTVPPAVEPGSDGEQVIQGVAMFTGVDPRADRYTVFLSGFSNGVRKLAAPDGSTAIQNKTIMMKYWRPGDEFELREPEIRLDGDPQWMYR</sequence>